<dbReference type="EMBL" id="CP045119">
    <property type="protein sequence ID" value="QIN82404.1"/>
    <property type="molecule type" value="Genomic_DNA"/>
</dbReference>
<organism evidence="1 2">
    <name type="scientific">Rubrobacter tropicus</name>
    <dbReference type="NCBI Taxonomy" id="2653851"/>
    <lineage>
        <taxon>Bacteria</taxon>
        <taxon>Bacillati</taxon>
        <taxon>Actinomycetota</taxon>
        <taxon>Rubrobacteria</taxon>
        <taxon>Rubrobacterales</taxon>
        <taxon>Rubrobacteraceae</taxon>
        <taxon>Rubrobacter</taxon>
    </lineage>
</organism>
<gene>
    <name evidence="1" type="ORF">GBA63_06890</name>
</gene>
<evidence type="ECO:0000313" key="2">
    <source>
        <dbReference type="Proteomes" id="UP000501452"/>
    </source>
</evidence>
<dbReference type="AlphaFoldDB" id="A0A6G8Q7E2"/>
<name>A0A6G8Q7E2_9ACTN</name>
<proteinExistence type="predicted"/>
<accession>A0A6G8Q7E2</accession>
<sequence length="95" mass="10632">MTEETRKDTRVSQEAGMREEARQLLCAAYRRQVEIWGKVTQMDLGVGAEELDLDAARTAALEDFMEVAGWIEGDPYSAVDSRRITARGLAVLREA</sequence>
<dbReference type="RefSeq" id="WP_166174710.1">
    <property type="nucleotide sequence ID" value="NZ_CP045119.1"/>
</dbReference>
<dbReference type="Proteomes" id="UP000501452">
    <property type="component" value="Chromosome"/>
</dbReference>
<protein>
    <submittedName>
        <fullName evidence="1">Uncharacterized protein</fullName>
    </submittedName>
</protein>
<evidence type="ECO:0000313" key="1">
    <source>
        <dbReference type="EMBL" id="QIN82404.1"/>
    </source>
</evidence>
<keyword evidence="2" id="KW-1185">Reference proteome</keyword>
<dbReference type="KEGG" id="rub:GBA63_06890"/>
<reference evidence="1 2" key="1">
    <citation type="submission" date="2019-10" db="EMBL/GenBank/DDBJ databases">
        <title>Rubrobacter sp nov SCSIO 52090 isolated from a deep-sea sediment in the South China Sea.</title>
        <authorList>
            <person name="Chen R.W."/>
        </authorList>
    </citation>
    <scope>NUCLEOTIDE SEQUENCE [LARGE SCALE GENOMIC DNA]</scope>
    <source>
        <strain evidence="1 2">SCSIO 52909</strain>
    </source>
</reference>